<keyword evidence="5" id="KW-0378">Hydrolase</keyword>
<keyword evidence="4 8" id="KW-0812">Transmembrane</keyword>
<dbReference type="GO" id="GO:0016020">
    <property type="term" value="C:membrane"/>
    <property type="evidence" value="ECO:0007669"/>
    <property type="project" value="InterPro"/>
</dbReference>
<proteinExistence type="predicted"/>
<evidence type="ECO:0000256" key="8">
    <source>
        <dbReference type="SAM" id="Phobius"/>
    </source>
</evidence>
<protein>
    <submittedName>
        <fullName evidence="9">Accessory gene regulator B family protein</fullName>
    </submittedName>
</protein>
<evidence type="ECO:0000313" key="9">
    <source>
        <dbReference type="EMBL" id="MCR6098293.1"/>
    </source>
</evidence>
<reference evidence="9" key="1">
    <citation type="submission" date="2020-06" db="EMBL/GenBank/DDBJ databases">
        <title>Insight into the genomes of haloalkaliphilic bacilli from Kenyan soda lakes.</title>
        <authorList>
            <person name="Mwirichia R."/>
            <person name="Villamizar G.C."/>
            <person name="Poehlein A."/>
            <person name="Mugweru J."/>
            <person name="Kipnyargis A."/>
            <person name="Kiplimo D."/>
            <person name="Orwa P."/>
            <person name="Daniel R."/>
        </authorList>
    </citation>
    <scope>NUCLEOTIDE SEQUENCE</scope>
    <source>
        <strain evidence="9">B1096_S55</strain>
    </source>
</reference>
<dbReference type="GO" id="GO:0009372">
    <property type="term" value="P:quorum sensing"/>
    <property type="evidence" value="ECO:0007669"/>
    <property type="project" value="UniProtKB-KW"/>
</dbReference>
<dbReference type="GO" id="GO:0006508">
    <property type="term" value="P:proteolysis"/>
    <property type="evidence" value="ECO:0007669"/>
    <property type="project" value="UniProtKB-KW"/>
</dbReference>
<name>A0A9Q4B4P9_SALAG</name>
<keyword evidence="6 8" id="KW-1133">Transmembrane helix</keyword>
<evidence type="ECO:0000313" key="10">
    <source>
        <dbReference type="Proteomes" id="UP001057753"/>
    </source>
</evidence>
<evidence type="ECO:0000256" key="3">
    <source>
        <dbReference type="ARBA" id="ARBA00022670"/>
    </source>
</evidence>
<organism evidence="9 10">
    <name type="scientific">Salipaludibacillus agaradhaerens</name>
    <name type="common">Bacillus agaradhaerens</name>
    <dbReference type="NCBI Taxonomy" id="76935"/>
    <lineage>
        <taxon>Bacteria</taxon>
        <taxon>Bacillati</taxon>
        <taxon>Bacillota</taxon>
        <taxon>Bacilli</taxon>
        <taxon>Bacillales</taxon>
        <taxon>Bacillaceae</taxon>
    </lineage>
</organism>
<feature type="transmembrane region" description="Helical" evidence="8">
    <location>
        <begin position="43"/>
        <end position="72"/>
    </location>
</feature>
<dbReference type="Pfam" id="PF04647">
    <property type="entry name" value="AgrB"/>
    <property type="match status" value="1"/>
</dbReference>
<keyword evidence="1" id="KW-1003">Cell membrane</keyword>
<dbReference type="Proteomes" id="UP001057753">
    <property type="component" value="Unassembled WGS sequence"/>
</dbReference>
<keyword evidence="7 8" id="KW-0472">Membrane</keyword>
<keyword evidence="2" id="KW-0673">Quorum sensing</keyword>
<evidence type="ECO:0000256" key="7">
    <source>
        <dbReference type="ARBA" id="ARBA00023136"/>
    </source>
</evidence>
<feature type="transmembrane region" description="Helical" evidence="8">
    <location>
        <begin position="84"/>
        <end position="102"/>
    </location>
</feature>
<keyword evidence="10" id="KW-1185">Reference proteome</keyword>
<evidence type="ECO:0000256" key="1">
    <source>
        <dbReference type="ARBA" id="ARBA00022475"/>
    </source>
</evidence>
<sequence>MNSFITPQKISTMVTEQVIYYNDSLEKEKDKIRYGLEWAISTFIQFGVVIVFSIPFGLYIESLIFLFIGGILRMFSGGAHLSSYYLCLTITSIQAVLYPILIQILLLYLYNNIIIIPLYLISFFIIAICT</sequence>
<evidence type="ECO:0000256" key="5">
    <source>
        <dbReference type="ARBA" id="ARBA00022801"/>
    </source>
</evidence>
<dbReference type="AlphaFoldDB" id="A0A9Q4B4P9"/>
<dbReference type="GO" id="GO:0008233">
    <property type="term" value="F:peptidase activity"/>
    <property type="evidence" value="ECO:0007669"/>
    <property type="project" value="UniProtKB-KW"/>
</dbReference>
<dbReference type="InterPro" id="IPR006741">
    <property type="entry name" value="AgrB"/>
</dbReference>
<accession>A0A9Q4B4P9</accession>
<feature type="transmembrane region" description="Helical" evidence="8">
    <location>
        <begin position="108"/>
        <end position="129"/>
    </location>
</feature>
<keyword evidence="3" id="KW-0645">Protease</keyword>
<evidence type="ECO:0000256" key="4">
    <source>
        <dbReference type="ARBA" id="ARBA00022692"/>
    </source>
</evidence>
<comment type="caution">
    <text evidence="9">The sequence shown here is derived from an EMBL/GenBank/DDBJ whole genome shotgun (WGS) entry which is preliminary data.</text>
</comment>
<evidence type="ECO:0000256" key="6">
    <source>
        <dbReference type="ARBA" id="ARBA00022989"/>
    </source>
</evidence>
<evidence type="ECO:0000256" key="2">
    <source>
        <dbReference type="ARBA" id="ARBA00022654"/>
    </source>
</evidence>
<dbReference type="EMBL" id="JABXYM010000001">
    <property type="protein sequence ID" value="MCR6098293.1"/>
    <property type="molecule type" value="Genomic_DNA"/>
</dbReference>
<gene>
    <name evidence="9" type="ORF">HXA33_17295</name>
</gene>